<comment type="subcellular location">
    <subcellularLocation>
        <location evidence="1">Cell membrane</location>
    </subcellularLocation>
</comment>
<comment type="caution">
    <text evidence="19">The sequence shown here is derived from an EMBL/GenBank/DDBJ whole genome shotgun (WGS) entry which is preliminary data.</text>
</comment>
<dbReference type="InterPro" id="IPR001460">
    <property type="entry name" value="PCN-bd_Tpept"/>
</dbReference>
<evidence type="ECO:0000256" key="5">
    <source>
        <dbReference type="ARBA" id="ARBA00022645"/>
    </source>
</evidence>
<evidence type="ECO:0000256" key="4">
    <source>
        <dbReference type="ARBA" id="ARBA00022475"/>
    </source>
</evidence>
<dbReference type="InterPro" id="IPR050396">
    <property type="entry name" value="Glycosyltr_51/Transpeptidase"/>
</dbReference>
<keyword evidence="8" id="KW-0808">Transferase</keyword>
<comment type="similarity">
    <text evidence="2">In the C-terminal section; belongs to the transpeptidase family.</text>
</comment>
<proteinExistence type="inferred from homology"/>
<dbReference type="GO" id="GO:0008360">
    <property type="term" value="P:regulation of cell shape"/>
    <property type="evidence" value="ECO:0007669"/>
    <property type="project" value="UniProtKB-KW"/>
</dbReference>
<dbReference type="GO" id="GO:0071555">
    <property type="term" value="P:cell wall organization"/>
    <property type="evidence" value="ECO:0007669"/>
    <property type="project" value="UniProtKB-KW"/>
</dbReference>
<dbReference type="FunFam" id="1.10.3810.10:FF:000001">
    <property type="entry name" value="Penicillin-binding protein 1A"/>
    <property type="match status" value="1"/>
</dbReference>
<evidence type="ECO:0000256" key="13">
    <source>
        <dbReference type="ARBA" id="ARBA00023268"/>
    </source>
</evidence>
<dbReference type="Proteomes" id="UP000616608">
    <property type="component" value="Unassembled WGS sequence"/>
</dbReference>
<dbReference type="InterPro" id="IPR012338">
    <property type="entry name" value="Beta-lactam/transpept-like"/>
</dbReference>
<dbReference type="InterPro" id="IPR036950">
    <property type="entry name" value="PBP_transglycosylase"/>
</dbReference>
<dbReference type="GO" id="GO:0009252">
    <property type="term" value="P:peptidoglycan biosynthetic process"/>
    <property type="evidence" value="ECO:0007669"/>
    <property type="project" value="UniProtKB-KW"/>
</dbReference>
<dbReference type="Pfam" id="PF00912">
    <property type="entry name" value="Transgly"/>
    <property type="match status" value="1"/>
</dbReference>
<evidence type="ECO:0000259" key="17">
    <source>
        <dbReference type="Pfam" id="PF00905"/>
    </source>
</evidence>
<keyword evidence="9" id="KW-0378">Hydrolase</keyword>
<dbReference type="PANTHER" id="PTHR32282:SF11">
    <property type="entry name" value="PENICILLIN-BINDING PROTEIN 1B"/>
    <property type="match status" value="1"/>
</dbReference>
<keyword evidence="4" id="KW-1003">Cell membrane</keyword>
<evidence type="ECO:0000313" key="20">
    <source>
        <dbReference type="Proteomes" id="UP000616608"/>
    </source>
</evidence>
<feature type="domain" description="Glycosyl transferase family 51" evidence="18">
    <location>
        <begin position="70"/>
        <end position="237"/>
    </location>
</feature>
<evidence type="ECO:0000256" key="16">
    <source>
        <dbReference type="ARBA" id="ARBA00049902"/>
    </source>
</evidence>
<dbReference type="PANTHER" id="PTHR32282">
    <property type="entry name" value="BINDING PROTEIN TRANSPEPTIDASE, PUTATIVE-RELATED"/>
    <property type="match status" value="1"/>
</dbReference>
<dbReference type="GO" id="GO:0008658">
    <property type="term" value="F:penicillin binding"/>
    <property type="evidence" value="ECO:0007669"/>
    <property type="project" value="InterPro"/>
</dbReference>
<evidence type="ECO:0000256" key="14">
    <source>
        <dbReference type="ARBA" id="ARBA00023316"/>
    </source>
</evidence>
<dbReference type="EMBL" id="BMJT01000001">
    <property type="protein sequence ID" value="GGG12106.1"/>
    <property type="molecule type" value="Genomic_DNA"/>
</dbReference>
<evidence type="ECO:0000256" key="12">
    <source>
        <dbReference type="ARBA" id="ARBA00023136"/>
    </source>
</evidence>
<dbReference type="Pfam" id="PF00905">
    <property type="entry name" value="Transpeptidase"/>
    <property type="match status" value="1"/>
</dbReference>
<sequence>MERKAYVRKKKHKRRGKRLLLLVAVFIALIGIAWGGLRIYAQLAGAPPITVPSASVFVDKDGEKIGDHFATERRYWVELENISPYMKDALLSVEDHTFYEHNGFNFKRIMGAIVANIRSGGKAEGASTITQQFARNLYLSHEKTWTRKLNEALYAYRLELFYSKDDILEGYLNTVYFGHGMYGVEAASRYYFGKSAKELTLAEASLLAGVPKGPSLFSPIVDFDRAKERQQTILQLMVENQKITQIESDTANQTEIVLKNDAFQDTNIAPYFLDVAWQEASEILRKQDKDISEGGYTVTTTLNRKHQEAADFAVKNRLPAGELQVSFMSMEPNTGAITSLIGGRDYSDSPYNRATKAERQPGSTLKPFLYAAALEKGYNPLTPLDVSKTTFKYNGSETYTPKNANDQFGNRDFSMIQALALSDNIYAVKTLEDIGYPAFRDMGKRFQLNVGDEDSPTIALGTEETSLEELTNAYNSLASGGAVTKPTTILSIQDSKGNEVYRFKQPELQSALSKTNAFLITTMMQAMFNANYNDYAPVTGQDITNHLSYPYYAAKTGTTNSDQWMVGYSPTLTAGVWNGYDQGKTLDVSVTKYMWLDFMERANTAKDNFKKPKGIEKVKVAIPSRALGSRSCPEPQADVYVLEKDIPKERCVKFDIFDLDSMRDFFKTMPSSILGENPVFKD</sequence>
<dbReference type="GO" id="GO:0008955">
    <property type="term" value="F:peptidoglycan glycosyltransferase activity"/>
    <property type="evidence" value="ECO:0007669"/>
    <property type="project" value="UniProtKB-EC"/>
</dbReference>
<keyword evidence="6" id="KW-0645">Protease</keyword>
<dbReference type="InterPro" id="IPR001264">
    <property type="entry name" value="Glyco_trans_51"/>
</dbReference>
<dbReference type="Gene3D" id="3.40.710.10">
    <property type="entry name" value="DD-peptidase/beta-lactamase superfamily"/>
    <property type="match status" value="1"/>
</dbReference>
<keyword evidence="13" id="KW-0511">Multifunctional enzyme</keyword>
<evidence type="ECO:0000256" key="15">
    <source>
        <dbReference type="ARBA" id="ARBA00034000"/>
    </source>
</evidence>
<comment type="catalytic activity">
    <reaction evidence="16">
        <text>[GlcNAc-(1-&gt;4)-Mur2Ac(oyl-L-Ala-gamma-D-Glu-L-Lys-D-Ala-D-Ala)](n)-di-trans,octa-cis-undecaprenyl diphosphate + beta-D-GlcNAc-(1-&gt;4)-Mur2Ac(oyl-L-Ala-gamma-D-Glu-L-Lys-D-Ala-D-Ala)-di-trans,octa-cis-undecaprenyl diphosphate = [GlcNAc-(1-&gt;4)-Mur2Ac(oyl-L-Ala-gamma-D-Glu-L-Lys-D-Ala-D-Ala)](n+1)-di-trans,octa-cis-undecaprenyl diphosphate + di-trans,octa-cis-undecaprenyl diphosphate + H(+)</text>
        <dbReference type="Rhea" id="RHEA:23708"/>
        <dbReference type="Rhea" id="RHEA-COMP:9602"/>
        <dbReference type="Rhea" id="RHEA-COMP:9603"/>
        <dbReference type="ChEBI" id="CHEBI:15378"/>
        <dbReference type="ChEBI" id="CHEBI:58405"/>
        <dbReference type="ChEBI" id="CHEBI:60033"/>
        <dbReference type="ChEBI" id="CHEBI:78435"/>
        <dbReference type="EC" id="2.4.99.28"/>
    </reaction>
</comment>
<dbReference type="InterPro" id="IPR023346">
    <property type="entry name" value="Lysozyme-like_dom_sf"/>
</dbReference>
<dbReference type="NCBIfam" id="TIGR02074">
    <property type="entry name" value="PBP_1a_fam"/>
    <property type="match status" value="1"/>
</dbReference>
<keyword evidence="7" id="KW-0328">Glycosyltransferase</keyword>
<protein>
    <submittedName>
        <fullName evidence="19">Penicillin-binding protein</fullName>
    </submittedName>
</protein>
<name>A0A917D6G9_9BACI</name>
<evidence type="ECO:0000256" key="1">
    <source>
        <dbReference type="ARBA" id="ARBA00004236"/>
    </source>
</evidence>
<evidence type="ECO:0000256" key="7">
    <source>
        <dbReference type="ARBA" id="ARBA00022676"/>
    </source>
</evidence>
<keyword evidence="14" id="KW-0961">Cell wall biogenesis/degradation</keyword>
<dbReference type="GO" id="GO:0005886">
    <property type="term" value="C:plasma membrane"/>
    <property type="evidence" value="ECO:0007669"/>
    <property type="project" value="UniProtKB-SubCell"/>
</dbReference>
<dbReference type="AlphaFoldDB" id="A0A917D6G9"/>
<dbReference type="SUPFAM" id="SSF56601">
    <property type="entry name" value="beta-lactamase/transpeptidase-like"/>
    <property type="match status" value="1"/>
</dbReference>
<dbReference type="GO" id="GO:0006508">
    <property type="term" value="P:proteolysis"/>
    <property type="evidence" value="ECO:0007669"/>
    <property type="project" value="UniProtKB-KW"/>
</dbReference>
<gene>
    <name evidence="19" type="ORF">GCM10007425_03090</name>
</gene>
<evidence type="ECO:0000313" key="19">
    <source>
        <dbReference type="EMBL" id="GGG12106.1"/>
    </source>
</evidence>
<evidence type="ECO:0000256" key="3">
    <source>
        <dbReference type="ARBA" id="ARBA00007739"/>
    </source>
</evidence>
<keyword evidence="12" id="KW-0472">Membrane</keyword>
<evidence type="ECO:0000256" key="11">
    <source>
        <dbReference type="ARBA" id="ARBA00022984"/>
    </source>
</evidence>
<evidence type="ECO:0000256" key="6">
    <source>
        <dbReference type="ARBA" id="ARBA00022670"/>
    </source>
</evidence>
<dbReference type="GO" id="GO:0009002">
    <property type="term" value="F:serine-type D-Ala-D-Ala carboxypeptidase activity"/>
    <property type="evidence" value="ECO:0007669"/>
    <property type="project" value="UniProtKB-EC"/>
</dbReference>
<comment type="catalytic activity">
    <reaction evidence="15">
        <text>Preferential cleavage: (Ac)2-L-Lys-D-Ala-|-D-Ala. Also transpeptidation of peptidyl-alanyl moieties that are N-acyl substituents of D-alanine.</text>
        <dbReference type="EC" id="3.4.16.4"/>
    </reaction>
</comment>
<evidence type="ECO:0000259" key="18">
    <source>
        <dbReference type="Pfam" id="PF00912"/>
    </source>
</evidence>
<organism evidence="19 20">
    <name type="scientific">Lysinibacillus alkalisoli</name>
    <dbReference type="NCBI Taxonomy" id="1911548"/>
    <lineage>
        <taxon>Bacteria</taxon>
        <taxon>Bacillati</taxon>
        <taxon>Bacillota</taxon>
        <taxon>Bacilli</taxon>
        <taxon>Bacillales</taxon>
        <taxon>Bacillaceae</taxon>
        <taxon>Lysinibacillus</taxon>
    </lineage>
</organism>
<evidence type="ECO:0000256" key="8">
    <source>
        <dbReference type="ARBA" id="ARBA00022679"/>
    </source>
</evidence>
<reference evidence="19" key="2">
    <citation type="submission" date="2020-09" db="EMBL/GenBank/DDBJ databases">
        <authorList>
            <person name="Sun Q."/>
            <person name="Zhou Y."/>
        </authorList>
    </citation>
    <scope>NUCLEOTIDE SEQUENCE</scope>
    <source>
        <strain evidence="19">CGMCC 1.15760</strain>
    </source>
</reference>
<accession>A0A917D6G9</accession>
<dbReference type="GO" id="GO:0030288">
    <property type="term" value="C:outer membrane-bounded periplasmic space"/>
    <property type="evidence" value="ECO:0007669"/>
    <property type="project" value="TreeGrafter"/>
</dbReference>
<dbReference type="RefSeq" id="WP_188613250.1">
    <property type="nucleotide sequence ID" value="NZ_BMJT01000001.1"/>
</dbReference>
<keyword evidence="11" id="KW-0573">Peptidoglycan synthesis</keyword>
<dbReference type="Gene3D" id="1.10.3810.10">
    <property type="entry name" value="Biosynthetic peptidoglycan transglycosylase-like"/>
    <property type="match status" value="1"/>
</dbReference>
<keyword evidence="10" id="KW-0133">Cell shape</keyword>
<dbReference type="SUPFAM" id="SSF53955">
    <property type="entry name" value="Lysozyme-like"/>
    <property type="match status" value="1"/>
</dbReference>
<evidence type="ECO:0000256" key="10">
    <source>
        <dbReference type="ARBA" id="ARBA00022960"/>
    </source>
</evidence>
<keyword evidence="5" id="KW-0121">Carboxypeptidase</keyword>
<reference evidence="19" key="1">
    <citation type="journal article" date="2014" name="Int. J. Syst. Evol. Microbiol.">
        <title>Complete genome sequence of Corynebacterium casei LMG S-19264T (=DSM 44701T), isolated from a smear-ripened cheese.</title>
        <authorList>
            <consortium name="US DOE Joint Genome Institute (JGI-PGF)"/>
            <person name="Walter F."/>
            <person name="Albersmeier A."/>
            <person name="Kalinowski J."/>
            <person name="Ruckert C."/>
        </authorList>
    </citation>
    <scope>NUCLEOTIDE SEQUENCE</scope>
    <source>
        <strain evidence="19">CGMCC 1.15760</strain>
    </source>
</reference>
<evidence type="ECO:0000256" key="2">
    <source>
        <dbReference type="ARBA" id="ARBA00007090"/>
    </source>
</evidence>
<comment type="similarity">
    <text evidence="3">In the N-terminal section; belongs to the glycosyltransferase 51 family.</text>
</comment>
<keyword evidence="20" id="KW-1185">Reference proteome</keyword>
<evidence type="ECO:0000256" key="9">
    <source>
        <dbReference type="ARBA" id="ARBA00022801"/>
    </source>
</evidence>
<feature type="domain" description="Penicillin-binding protein transpeptidase" evidence="17">
    <location>
        <begin position="326"/>
        <end position="571"/>
    </location>
</feature>